<keyword evidence="3" id="KW-1185">Reference proteome</keyword>
<dbReference type="PANTHER" id="PTHR34322:SF2">
    <property type="entry name" value="TRANSPOSASE IS200-LIKE DOMAIN-CONTAINING PROTEIN"/>
    <property type="match status" value="1"/>
</dbReference>
<dbReference type="EMBL" id="NFHO01000003">
    <property type="protein sequence ID" value="OUN43691.1"/>
    <property type="molecule type" value="Genomic_DNA"/>
</dbReference>
<dbReference type="Proteomes" id="UP000196560">
    <property type="component" value="Unassembled WGS sequence"/>
</dbReference>
<dbReference type="GO" id="GO:0003677">
    <property type="term" value="F:DNA binding"/>
    <property type="evidence" value="ECO:0007669"/>
    <property type="project" value="InterPro"/>
</dbReference>
<dbReference type="SMART" id="SM01321">
    <property type="entry name" value="Y1_Tnp"/>
    <property type="match status" value="1"/>
</dbReference>
<dbReference type="PANTHER" id="PTHR34322">
    <property type="entry name" value="TRANSPOSASE, Y1_TNP DOMAIN-CONTAINING"/>
    <property type="match status" value="1"/>
</dbReference>
<organism evidence="2 3">
    <name type="scientific">Enorma massiliensis</name>
    <dbReference type="NCBI Taxonomy" id="1472761"/>
    <lineage>
        <taxon>Bacteria</taxon>
        <taxon>Bacillati</taxon>
        <taxon>Actinomycetota</taxon>
        <taxon>Coriobacteriia</taxon>
        <taxon>Coriobacteriales</taxon>
        <taxon>Coriobacteriaceae</taxon>
        <taxon>Enorma</taxon>
    </lineage>
</organism>
<dbReference type="AlphaFoldDB" id="A0A1Y3U4M0"/>
<dbReference type="InterPro" id="IPR002686">
    <property type="entry name" value="Transposase_17"/>
</dbReference>
<sequence length="258" mass="28845">MTRGPRAVAASGYYHVVVRGNGKQVIFEDDEDRYRFLNLMRHAMRAGDIHIIAWCFMDNHVHLIVHDEACRLSDAMHALLSPYARYFNKRSNHVGHVFQDRFSAAPIEDDAYLLRAVAYVHANPAKAGAGAMDQYRWSSYNEYAHPGASEFEVVDSDLVLNMLGGPVGFVRFSMGLQGDGGFSTYEARVPGLAPLDRAKERAKPIMQTYHLASLREAPSLDRAKRDEVLRALRNAGISIRQIEQLTGIGRNTVARVTA</sequence>
<evidence type="ECO:0000259" key="1">
    <source>
        <dbReference type="SMART" id="SM01321"/>
    </source>
</evidence>
<dbReference type="GO" id="GO:0004803">
    <property type="term" value="F:transposase activity"/>
    <property type="evidence" value="ECO:0007669"/>
    <property type="project" value="InterPro"/>
</dbReference>
<dbReference type="RefSeq" id="WP_087185996.1">
    <property type="nucleotide sequence ID" value="NZ_NFHO01000003.1"/>
</dbReference>
<dbReference type="InterPro" id="IPR036515">
    <property type="entry name" value="Transposase_17_sf"/>
</dbReference>
<accession>A0A1Y3U4M0</accession>
<reference evidence="3" key="1">
    <citation type="submission" date="2017-04" db="EMBL/GenBank/DDBJ databases">
        <title>Function of individual gut microbiota members based on whole genome sequencing of pure cultures obtained from chicken caecum.</title>
        <authorList>
            <person name="Medvecky M."/>
            <person name="Cejkova D."/>
            <person name="Polansky O."/>
            <person name="Karasova D."/>
            <person name="Kubasova T."/>
            <person name="Cizek A."/>
            <person name="Rychlik I."/>
        </authorList>
    </citation>
    <scope>NUCLEOTIDE SEQUENCE [LARGE SCALE GENOMIC DNA]</scope>
    <source>
        <strain evidence="3">An70</strain>
    </source>
</reference>
<comment type="caution">
    <text evidence="2">The sequence shown here is derived from an EMBL/GenBank/DDBJ whole genome shotgun (WGS) entry which is preliminary data.</text>
</comment>
<dbReference type="eggNOG" id="COG1943">
    <property type="taxonomic scope" value="Bacteria"/>
</dbReference>
<dbReference type="GO" id="GO:0006313">
    <property type="term" value="P:DNA transposition"/>
    <property type="evidence" value="ECO:0007669"/>
    <property type="project" value="InterPro"/>
</dbReference>
<name>A0A1Y3U4M0_9ACTN</name>
<feature type="domain" description="Transposase IS200-like" evidence="1">
    <location>
        <begin position="9"/>
        <end position="123"/>
    </location>
</feature>
<dbReference type="SUPFAM" id="SSF143422">
    <property type="entry name" value="Transposase IS200-like"/>
    <property type="match status" value="1"/>
</dbReference>
<evidence type="ECO:0000313" key="2">
    <source>
        <dbReference type="EMBL" id="OUN43691.1"/>
    </source>
</evidence>
<dbReference type="Gene3D" id="3.30.70.1290">
    <property type="entry name" value="Transposase IS200-like"/>
    <property type="match status" value="1"/>
</dbReference>
<evidence type="ECO:0000313" key="3">
    <source>
        <dbReference type="Proteomes" id="UP000196560"/>
    </source>
</evidence>
<dbReference type="Pfam" id="PF01797">
    <property type="entry name" value="Y1_Tnp"/>
    <property type="match status" value="1"/>
</dbReference>
<dbReference type="STRING" id="1118060.GCA_000311845_01214"/>
<gene>
    <name evidence="2" type="ORF">B5G21_03100</name>
</gene>
<protein>
    <recommendedName>
        <fullName evidence="1">Transposase IS200-like domain-containing protein</fullName>
    </recommendedName>
</protein>
<proteinExistence type="predicted"/>